<dbReference type="InterPro" id="IPR048633">
    <property type="entry name" value="ITGAX-like_Ig_3"/>
</dbReference>
<evidence type="ECO:0000256" key="16">
    <source>
        <dbReference type="RuleBase" id="RU003762"/>
    </source>
</evidence>
<dbReference type="Gene3D" id="1.20.5.930">
    <property type="entry name" value="Bicelle-embedded integrin alpha(iib) transmembrane segment"/>
    <property type="match status" value="1"/>
</dbReference>
<dbReference type="Gene3D" id="2.60.40.1510">
    <property type="entry name" value="ntegrin, alpha v. Chain A, domain 3"/>
    <property type="match status" value="1"/>
</dbReference>
<evidence type="ECO:0000256" key="15">
    <source>
        <dbReference type="PROSITE-ProRule" id="PRU00803"/>
    </source>
</evidence>
<evidence type="ECO:0000256" key="3">
    <source>
        <dbReference type="ARBA" id="ARBA00022692"/>
    </source>
</evidence>
<evidence type="ECO:0000259" key="17">
    <source>
        <dbReference type="PROSITE" id="PS50234"/>
    </source>
</evidence>
<feature type="repeat" description="FG-GAP" evidence="15">
    <location>
        <begin position="34"/>
        <end position="90"/>
    </location>
</feature>
<evidence type="ECO:0000256" key="11">
    <source>
        <dbReference type="ARBA" id="ARBA00023136"/>
    </source>
</evidence>
<keyword evidence="3 16" id="KW-0812">Transmembrane</keyword>
<keyword evidence="14" id="KW-0325">Glycoprotein</keyword>
<accession>A0AA35L714</accession>
<dbReference type="SMART" id="SM00327">
    <property type="entry name" value="VWA"/>
    <property type="match status" value="1"/>
</dbReference>
<dbReference type="Gene3D" id="2.60.40.1460">
    <property type="entry name" value="Integrin domains. Chain A, domain 2"/>
    <property type="match status" value="1"/>
</dbReference>
<dbReference type="InterPro" id="IPR028994">
    <property type="entry name" value="Integrin_alpha_N"/>
</dbReference>
<evidence type="ECO:0000256" key="9">
    <source>
        <dbReference type="ARBA" id="ARBA00022989"/>
    </source>
</evidence>
<gene>
    <name evidence="18" type="ORF">PODLI_1B026436</name>
</gene>
<evidence type="ECO:0000256" key="2">
    <source>
        <dbReference type="ARBA" id="ARBA00008054"/>
    </source>
</evidence>
<dbReference type="EMBL" id="OX395138">
    <property type="protein sequence ID" value="CAI5790967.1"/>
    <property type="molecule type" value="Genomic_DNA"/>
</dbReference>
<keyword evidence="8 16" id="KW-0130">Cell adhesion</keyword>
<keyword evidence="19" id="KW-1185">Reference proteome</keyword>
<dbReference type="AlphaFoldDB" id="A0AA35L714"/>
<dbReference type="PROSITE" id="PS00242">
    <property type="entry name" value="INTEGRIN_ALPHA"/>
    <property type="match status" value="1"/>
</dbReference>
<dbReference type="GO" id="GO:0098609">
    <property type="term" value="P:cell-cell adhesion"/>
    <property type="evidence" value="ECO:0007669"/>
    <property type="project" value="TreeGrafter"/>
</dbReference>
<evidence type="ECO:0000256" key="8">
    <source>
        <dbReference type="ARBA" id="ARBA00022889"/>
    </source>
</evidence>
<dbReference type="Pfam" id="PF08441">
    <property type="entry name" value="Integrin_A_Ig_1"/>
    <property type="match status" value="1"/>
</dbReference>
<evidence type="ECO:0000256" key="10">
    <source>
        <dbReference type="ARBA" id="ARBA00023037"/>
    </source>
</evidence>
<keyword evidence="11 16" id="KW-0472">Membrane</keyword>
<dbReference type="PRINTS" id="PR00453">
    <property type="entry name" value="VWFADOMAIN"/>
</dbReference>
<dbReference type="InterPro" id="IPR013519">
    <property type="entry name" value="Int_alpha_beta-p"/>
</dbReference>
<dbReference type="InterPro" id="IPR048285">
    <property type="entry name" value="Integrin_alpha_Ig-like_2"/>
</dbReference>
<evidence type="ECO:0000313" key="18">
    <source>
        <dbReference type="EMBL" id="CAI5790967.1"/>
    </source>
</evidence>
<comment type="similarity">
    <text evidence="2 16">Belongs to the integrin alpha chain family.</text>
</comment>
<feature type="repeat" description="FG-GAP" evidence="15">
    <location>
        <begin position="570"/>
        <end position="630"/>
    </location>
</feature>
<dbReference type="InterPro" id="IPR000413">
    <property type="entry name" value="Integrin_alpha"/>
</dbReference>
<dbReference type="PROSITE" id="PS51470">
    <property type="entry name" value="FG_GAP"/>
    <property type="match status" value="4"/>
</dbReference>
<dbReference type="Pfam" id="PF21520">
    <property type="entry name" value="ITGAX-like_Ig_3"/>
    <property type="match status" value="1"/>
</dbReference>
<dbReference type="GO" id="GO:0007229">
    <property type="term" value="P:integrin-mediated signaling pathway"/>
    <property type="evidence" value="ECO:0007669"/>
    <property type="project" value="UniProtKB-KW"/>
</dbReference>
<dbReference type="InterPro" id="IPR036465">
    <property type="entry name" value="vWFA_dom_sf"/>
</dbReference>
<evidence type="ECO:0000256" key="14">
    <source>
        <dbReference type="ARBA" id="ARBA00023180"/>
    </source>
</evidence>
<proteinExistence type="inferred from homology"/>
<keyword evidence="12" id="KW-1015">Disulfide bond</keyword>
<dbReference type="Pfam" id="PF20805">
    <property type="entry name" value="Integrin_A_Ig_2"/>
    <property type="match status" value="1"/>
</dbReference>
<keyword evidence="4" id="KW-0479">Metal-binding</keyword>
<dbReference type="SUPFAM" id="SSF69318">
    <property type="entry name" value="Integrin alpha N-terminal domain"/>
    <property type="match status" value="1"/>
</dbReference>
<dbReference type="InterPro" id="IPR018184">
    <property type="entry name" value="Integrin_alpha_C_CS"/>
</dbReference>
<evidence type="ECO:0000256" key="5">
    <source>
        <dbReference type="ARBA" id="ARBA00022729"/>
    </source>
</evidence>
<feature type="repeat" description="FG-GAP" evidence="15">
    <location>
        <begin position="508"/>
        <end position="566"/>
    </location>
</feature>
<sequence>MEPAVETKWILKAAFFLCLGWCSAVSSDFNIIDTETPVFFRGDQASQFGYRVVQTRADDGTSWLVVSAPMSGNRTGSLFRCSYDTEKCQPVVLHHNNTSGISLGLSLAADKSDSKIIACGPTWERRCGDFDYLNGVCYIMSNFNQPAKEIHPAFQECTVGVDAVILFDDSGSISDGSFLTVKNFTLQLMASVSEADVQFAMVQFSTEVNLVFDFNYYNAFKSKVKEIVDAIQQTKGNTHTPTAIRYVADKVFLPKLGMRPHSKKLLIVLTDGVSNDGKTTFDVAIQAADKKGIIRYAIGVGRQTRTDELNTIASSPNNVFEVDSFDALSSIQNQLKDKIFAIEGTSGISAGNSFQKELSQGGFSALLTPGHVVTGAVGAHTWSGGLEEQSLGDPPQIKFLNIPFNVSYLGYSVAVAQRGKKQFYIAGAPRYQHVGAVAVFESRSKRLVVFPEGDQLGSYYGAEVCSVDLDEDNNTDLVLIGAPHYYSKNQGGLVDVRSMNDQGHLVSLQTLRGEPGSSFGRFGAALCALGDISGDGFADVAIGAPMEDEDRGAIYIFLGEAGRLKKHHSQRITAKSLSLVLHYFGQSIQGRMDLSEDGLTDLAVGALGSAVLLRSRPVFTINSLLTFSHRWIPLDDPKCGSGNVSGIAPRGKASLCFTLKLISTKWTHGALQAAISFTLRSDAKQSPSRLTLENEASTFSDTILVGTEPVCVGKILHAPLCLDDSFSPLVLRADVTAEGEPDASARNLRPVLDPGTNLSTEIKVPFKQDCGLDKICVADLRISFNFSGSNGLKLSPNFILNLTLTLENVGEAAYNPHLSFYYSSVLSFRGHSVLQSNWRLSPACQMHGPQGNASVRHSSCRFNPPVLKGGTQAILQISLQSSKGDSWNDTFAYFDIRAHSENENDTLSDNEATGRLPVLHRVNIIVKGLASTAYLNFSTKMPQKKTLTHAFEVRNLDSTATPVNVTFELPFNTEVGFSWNVTPSHRDVINPSSCPIMPLPRTSPKTEDLKGPITRGCLGATVCSKFQCLIANLSRGEWVKFKFSWNFSIDDIASKLTAQKLHLRSQASAVVDETRFFQPEEFQFSQISTEVELISPFNPIPIIVGSTIGGILLLAIIVAVLFKIGFFKRNRVSLADEIASEPAGPSEQTPQATN</sequence>
<dbReference type="GO" id="GO:0046872">
    <property type="term" value="F:metal ion binding"/>
    <property type="evidence" value="ECO:0007669"/>
    <property type="project" value="UniProtKB-KW"/>
</dbReference>
<evidence type="ECO:0000256" key="13">
    <source>
        <dbReference type="ARBA" id="ARBA00023170"/>
    </source>
</evidence>
<dbReference type="GO" id="GO:0007160">
    <property type="term" value="P:cell-matrix adhesion"/>
    <property type="evidence" value="ECO:0007669"/>
    <property type="project" value="TreeGrafter"/>
</dbReference>
<dbReference type="InterPro" id="IPR002035">
    <property type="entry name" value="VWF_A"/>
</dbReference>
<evidence type="ECO:0000313" key="19">
    <source>
        <dbReference type="Proteomes" id="UP001178461"/>
    </source>
</evidence>
<keyword evidence="10 16" id="KW-0401">Integrin</keyword>
<dbReference type="GO" id="GO:0009897">
    <property type="term" value="C:external side of plasma membrane"/>
    <property type="evidence" value="ECO:0007669"/>
    <property type="project" value="TreeGrafter"/>
</dbReference>
<evidence type="ECO:0000256" key="4">
    <source>
        <dbReference type="ARBA" id="ARBA00022723"/>
    </source>
</evidence>
<evidence type="ECO:0000256" key="12">
    <source>
        <dbReference type="ARBA" id="ARBA00023157"/>
    </source>
</evidence>
<dbReference type="Proteomes" id="UP001178461">
    <property type="component" value="Chromosome 13"/>
</dbReference>
<keyword evidence="9 16" id="KW-1133">Transmembrane helix</keyword>
<dbReference type="PANTHER" id="PTHR23220:SF118">
    <property type="entry name" value="INTEGRIN ALPHA-X"/>
    <property type="match status" value="1"/>
</dbReference>
<protein>
    <submittedName>
        <fullName evidence="18">Integrin alpha-X-like</fullName>
    </submittedName>
</protein>
<dbReference type="InterPro" id="IPR013649">
    <property type="entry name" value="Integrin_alpha_Ig-like_1"/>
</dbReference>
<dbReference type="GO" id="GO:0033627">
    <property type="term" value="P:cell adhesion mediated by integrin"/>
    <property type="evidence" value="ECO:0007669"/>
    <property type="project" value="TreeGrafter"/>
</dbReference>
<keyword evidence="6" id="KW-0677">Repeat</keyword>
<dbReference type="InterPro" id="IPR032695">
    <property type="entry name" value="Integrin_dom_sf"/>
</dbReference>
<dbReference type="PANTHER" id="PTHR23220">
    <property type="entry name" value="INTEGRIN ALPHA"/>
    <property type="match status" value="1"/>
</dbReference>
<comment type="subcellular location">
    <subcellularLocation>
        <location evidence="1 16">Membrane</location>
        <topology evidence="1 16">Single-pass type I membrane protein</topology>
    </subcellularLocation>
</comment>
<evidence type="ECO:0000256" key="6">
    <source>
        <dbReference type="ARBA" id="ARBA00022737"/>
    </source>
</evidence>
<feature type="repeat" description="FG-GAP" evidence="15">
    <location>
        <begin position="446"/>
        <end position="506"/>
    </location>
</feature>
<dbReference type="SMART" id="SM00191">
    <property type="entry name" value="Int_alpha"/>
    <property type="match status" value="5"/>
</dbReference>
<keyword evidence="5 16" id="KW-0732">Signal</keyword>
<dbReference type="SUPFAM" id="SSF53300">
    <property type="entry name" value="vWA-like"/>
    <property type="match status" value="1"/>
</dbReference>
<dbReference type="Pfam" id="PF01839">
    <property type="entry name" value="FG-GAP"/>
    <property type="match status" value="1"/>
</dbReference>
<dbReference type="PROSITE" id="PS50234">
    <property type="entry name" value="VWFA"/>
    <property type="match status" value="1"/>
</dbReference>
<keyword evidence="13 16" id="KW-0675">Receptor</keyword>
<evidence type="ECO:0000256" key="1">
    <source>
        <dbReference type="ARBA" id="ARBA00004479"/>
    </source>
</evidence>
<evidence type="ECO:0000256" key="7">
    <source>
        <dbReference type="ARBA" id="ARBA00022837"/>
    </source>
</evidence>
<dbReference type="GO" id="GO:0005178">
    <property type="term" value="F:integrin binding"/>
    <property type="evidence" value="ECO:0007669"/>
    <property type="project" value="TreeGrafter"/>
</dbReference>
<dbReference type="InterPro" id="IPR013517">
    <property type="entry name" value="FG-GAP"/>
</dbReference>
<dbReference type="Gene3D" id="2.60.40.1530">
    <property type="entry name" value="ntegrin, alpha v. Chain A, domain 4"/>
    <property type="match status" value="1"/>
</dbReference>
<keyword evidence="7" id="KW-0106">Calcium</keyword>
<dbReference type="Pfam" id="PF00092">
    <property type="entry name" value="VWA"/>
    <property type="match status" value="1"/>
</dbReference>
<dbReference type="SUPFAM" id="SSF69179">
    <property type="entry name" value="Integrin domains"/>
    <property type="match status" value="3"/>
</dbReference>
<dbReference type="PRINTS" id="PR01185">
    <property type="entry name" value="INTEGRINA"/>
</dbReference>
<dbReference type="Gene3D" id="2.130.10.130">
    <property type="entry name" value="Integrin alpha, N-terminal"/>
    <property type="match status" value="2"/>
</dbReference>
<dbReference type="GO" id="GO:0008305">
    <property type="term" value="C:integrin complex"/>
    <property type="evidence" value="ECO:0007669"/>
    <property type="project" value="InterPro"/>
</dbReference>
<reference evidence="18" key="1">
    <citation type="submission" date="2022-12" db="EMBL/GenBank/DDBJ databases">
        <authorList>
            <person name="Alioto T."/>
            <person name="Alioto T."/>
            <person name="Gomez Garrido J."/>
        </authorList>
    </citation>
    <scope>NUCLEOTIDE SEQUENCE</scope>
</reference>
<feature type="signal peptide" evidence="16">
    <location>
        <begin position="1"/>
        <end position="26"/>
    </location>
</feature>
<feature type="chain" id="PRO_5041485414" evidence="16">
    <location>
        <begin position="27"/>
        <end position="1154"/>
    </location>
</feature>
<feature type="domain" description="VWFA" evidence="17">
    <location>
        <begin position="162"/>
        <end position="335"/>
    </location>
</feature>
<name>A0AA35L714_9SAUR</name>
<feature type="transmembrane region" description="Helical" evidence="16">
    <location>
        <begin position="1100"/>
        <end position="1122"/>
    </location>
</feature>
<organism evidence="18 19">
    <name type="scientific">Podarcis lilfordi</name>
    <name type="common">Lilford's wall lizard</name>
    <dbReference type="NCBI Taxonomy" id="74358"/>
    <lineage>
        <taxon>Eukaryota</taxon>
        <taxon>Metazoa</taxon>
        <taxon>Chordata</taxon>
        <taxon>Craniata</taxon>
        <taxon>Vertebrata</taxon>
        <taxon>Euteleostomi</taxon>
        <taxon>Lepidosauria</taxon>
        <taxon>Squamata</taxon>
        <taxon>Bifurcata</taxon>
        <taxon>Unidentata</taxon>
        <taxon>Episquamata</taxon>
        <taxon>Laterata</taxon>
        <taxon>Lacertibaenia</taxon>
        <taxon>Lacertidae</taxon>
        <taxon>Podarcis</taxon>
    </lineage>
</organism>